<evidence type="ECO:0000259" key="9">
    <source>
        <dbReference type="SMART" id="SM00458"/>
    </source>
</evidence>
<keyword evidence="7" id="KW-0624">Polysaccharide degradation</keyword>
<dbReference type="RefSeq" id="WP_133852994.1">
    <property type="nucleotide sequence ID" value="NZ_SNXZ01000006.1"/>
</dbReference>
<dbReference type="GO" id="GO:0000272">
    <property type="term" value="P:polysaccharide catabolic process"/>
    <property type="evidence" value="ECO:0007669"/>
    <property type="project" value="UniProtKB-KW"/>
</dbReference>
<evidence type="ECO:0000256" key="2">
    <source>
        <dbReference type="ARBA" id="ARBA00022525"/>
    </source>
</evidence>
<dbReference type="Proteomes" id="UP000295444">
    <property type="component" value="Unassembled WGS sequence"/>
</dbReference>
<dbReference type="PROSITE" id="PS50231">
    <property type="entry name" value="RICIN_B_LECTIN"/>
    <property type="match status" value="1"/>
</dbReference>
<dbReference type="Pfam" id="PF00652">
    <property type="entry name" value="Ricin_B_lectin"/>
    <property type="match status" value="1"/>
</dbReference>
<keyword evidence="2" id="KW-0964">Secreted</keyword>
<gene>
    <name evidence="10" type="ORF">EV186_106416</name>
</gene>
<evidence type="ECO:0000256" key="1">
    <source>
        <dbReference type="ARBA" id="ARBA00004613"/>
    </source>
</evidence>
<feature type="signal peptide" evidence="8">
    <location>
        <begin position="1"/>
        <end position="25"/>
    </location>
</feature>
<dbReference type="GO" id="GO:0016977">
    <property type="term" value="F:chitosanase activity"/>
    <property type="evidence" value="ECO:0007669"/>
    <property type="project" value="InterPro"/>
</dbReference>
<dbReference type="SMART" id="SM00458">
    <property type="entry name" value="RICIN"/>
    <property type="match status" value="1"/>
</dbReference>
<dbReference type="EMBL" id="SNXZ01000006">
    <property type="protein sequence ID" value="TDP94022.1"/>
    <property type="molecule type" value="Genomic_DNA"/>
</dbReference>
<dbReference type="InterPro" id="IPR009939">
    <property type="entry name" value="Chitosanase_fungal"/>
</dbReference>
<evidence type="ECO:0000256" key="4">
    <source>
        <dbReference type="ARBA" id="ARBA00022801"/>
    </source>
</evidence>
<dbReference type="AlphaFoldDB" id="A0A4R6S344"/>
<proteinExistence type="predicted"/>
<comment type="subcellular location">
    <subcellularLocation>
        <location evidence="1">Secreted</location>
    </subcellularLocation>
</comment>
<keyword evidence="4 10" id="KW-0378">Hydrolase</keyword>
<evidence type="ECO:0000256" key="7">
    <source>
        <dbReference type="ARBA" id="ARBA00023326"/>
    </source>
</evidence>
<keyword evidence="6" id="KW-0326">Glycosidase</keyword>
<feature type="domain" description="Ricin B lectin" evidence="9">
    <location>
        <begin position="239"/>
        <end position="362"/>
    </location>
</feature>
<evidence type="ECO:0000313" key="10">
    <source>
        <dbReference type="EMBL" id="TDP94022.1"/>
    </source>
</evidence>
<reference evidence="10 11" key="1">
    <citation type="submission" date="2019-03" db="EMBL/GenBank/DDBJ databases">
        <title>Genomic Encyclopedia of Type Strains, Phase IV (KMG-IV): sequencing the most valuable type-strain genomes for metagenomic binning, comparative biology and taxonomic classification.</title>
        <authorList>
            <person name="Goeker M."/>
        </authorList>
    </citation>
    <scope>NUCLEOTIDE SEQUENCE [LARGE SCALE GENOMIC DNA]</scope>
    <source>
        <strain evidence="10 11">DSM 45361</strain>
    </source>
</reference>
<evidence type="ECO:0000256" key="8">
    <source>
        <dbReference type="SAM" id="SignalP"/>
    </source>
</evidence>
<comment type="caution">
    <text evidence="10">The sequence shown here is derived from an EMBL/GenBank/DDBJ whole genome shotgun (WGS) entry which is preliminary data.</text>
</comment>
<dbReference type="Pfam" id="PF07335">
    <property type="entry name" value="Glyco_hydro_75"/>
    <property type="match status" value="1"/>
</dbReference>
<dbReference type="OrthoDB" id="3296611at2"/>
<evidence type="ECO:0000313" key="11">
    <source>
        <dbReference type="Proteomes" id="UP000295444"/>
    </source>
</evidence>
<evidence type="ECO:0000256" key="6">
    <source>
        <dbReference type="ARBA" id="ARBA00023295"/>
    </source>
</evidence>
<feature type="chain" id="PRO_5020554386" evidence="8">
    <location>
        <begin position="26"/>
        <end position="362"/>
    </location>
</feature>
<accession>A0A4R6S344</accession>
<name>A0A4R6S344_LABRH</name>
<evidence type="ECO:0000256" key="5">
    <source>
        <dbReference type="ARBA" id="ARBA00023277"/>
    </source>
</evidence>
<protein>
    <submittedName>
        <fullName evidence="10">Chitosanase (Glycosyl hydrolase group 75)</fullName>
    </submittedName>
</protein>
<dbReference type="InterPro" id="IPR000772">
    <property type="entry name" value="Ricin_B_lectin"/>
</dbReference>
<keyword evidence="11" id="KW-1185">Reference proteome</keyword>
<evidence type="ECO:0000256" key="3">
    <source>
        <dbReference type="ARBA" id="ARBA00022729"/>
    </source>
</evidence>
<dbReference type="PANTHER" id="PTHR42061">
    <property type="entry name" value="ENDO-CHITOSANASE"/>
    <property type="match status" value="1"/>
</dbReference>
<sequence>MRRVFAALAGFLLLALLPHAPVANAAPQASPAPQANTLQAGPTADQLLAKVSTCQQISSGRYAHDEGGAATVPVCQNNGVVFFSADMDIDCDGVRTTQCNENTDCCFYPDTAFHTSTDQPLNAAQLPYIVLPQPTSNWDYRNYGIDGGSVVAVIYQGRVEYAVVGDTGPTGIIGEASYATAAGLGIDPDPSTGGTEGPVTYIVFPHTSVNPIENHDVANSVGEDAANRLVGTTTPPAGSGAIVGLGGKCMDVAGANSTNGTAVQLYDCNGSAAQAWTATNGTLRALGKCLDVRDRSTANGAKLQLWDCTGGANQQFTLSGSGTIVNPAANKCVDVTNKSTANSTPLQLWTCTGATNQKWTLS</sequence>
<dbReference type="Gene3D" id="2.80.10.50">
    <property type="match status" value="2"/>
</dbReference>
<keyword evidence="3 8" id="KW-0732">Signal</keyword>
<organism evidence="10 11">
    <name type="scientific">Labedaea rhizosphaerae</name>
    <dbReference type="NCBI Taxonomy" id="598644"/>
    <lineage>
        <taxon>Bacteria</taxon>
        <taxon>Bacillati</taxon>
        <taxon>Actinomycetota</taxon>
        <taxon>Actinomycetes</taxon>
        <taxon>Pseudonocardiales</taxon>
        <taxon>Pseudonocardiaceae</taxon>
        <taxon>Labedaea</taxon>
    </lineage>
</organism>
<dbReference type="SUPFAM" id="SSF50370">
    <property type="entry name" value="Ricin B-like lectins"/>
    <property type="match status" value="1"/>
</dbReference>
<keyword evidence="5" id="KW-0119">Carbohydrate metabolism</keyword>
<dbReference type="InterPro" id="IPR035992">
    <property type="entry name" value="Ricin_B-like_lectins"/>
</dbReference>
<dbReference type="GO" id="GO:0005576">
    <property type="term" value="C:extracellular region"/>
    <property type="evidence" value="ECO:0007669"/>
    <property type="project" value="UniProtKB-SubCell"/>
</dbReference>
<dbReference type="PANTHER" id="PTHR42061:SF6">
    <property type="entry name" value="ENDO-CHITOSANASE"/>
    <property type="match status" value="1"/>
</dbReference>